<evidence type="ECO:0000256" key="6">
    <source>
        <dbReference type="ARBA" id="ARBA00022737"/>
    </source>
</evidence>
<dbReference type="SMART" id="SM00249">
    <property type="entry name" value="PHD"/>
    <property type="match status" value="3"/>
</dbReference>
<dbReference type="InterPro" id="IPR013637">
    <property type="entry name" value="Lys_sp_deMease-like_dom"/>
</dbReference>
<dbReference type="InterPro" id="IPR013083">
    <property type="entry name" value="Znf_RING/FYVE/PHD"/>
</dbReference>
<evidence type="ECO:0000256" key="7">
    <source>
        <dbReference type="ARBA" id="ARBA00022771"/>
    </source>
</evidence>
<dbReference type="SMART" id="SM00558">
    <property type="entry name" value="JmjC"/>
    <property type="match status" value="1"/>
</dbReference>
<dbReference type="Gene3D" id="3.30.40.10">
    <property type="entry name" value="Zinc/RING finger domain, C3HC4 (zinc finger)"/>
    <property type="match status" value="2"/>
</dbReference>
<dbReference type="EC" id="1.14.11.67" evidence="4"/>
<keyword evidence="5" id="KW-0479">Metal-binding</keyword>
<evidence type="ECO:0000256" key="14">
    <source>
        <dbReference type="ARBA" id="ARBA00048734"/>
    </source>
</evidence>
<feature type="domain" description="PHD-type" evidence="17">
    <location>
        <begin position="295"/>
        <end position="345"/>
    </location>
</feature>
<dbReference type="Pfam" id="PF02928">
    <property type="entry name" value="zf-C5HC2"/>
    <property type="match status" value="1"/>
</dbReference>
<dbReference type="InterPro" id="IPR004198">
    <property type="entry name" value="Znf_C5HC2"/>
</dbReference>
<dbReference type="PANTHER" id="PTHR10694:SF33">
    <property type="entry name" value="LYSINE-SPECIFIC DEMETHYLASE 5"/>
    <property type="match status" value="1"/>
</dbReference>
<dbReference type="SUPFAM" id="SSF46774">
    <property type="entry name" value="ARID-like"/>
    <property type="match status" value="1"/>
</dbReference>
<dbReference type="Pfam" id="PF21323">
    <property type="entry name" value="KDM5_C-hel"/>
    <property type="match status" value="1"/>
</dbReference>
<dbReference type="PANTHER" id="PTHR10694">
    <property type="entry name" value="LYSINE-SPECIFIC DEMETHYLASE"/>
    <property type="match status" value="1"/>
</dbReference>
<evidence type="ECO:0000313" key="21">
    <source>
        <dbReference type="EMBL" id="CDG71134.1"/>
    </source>
</evidence>
<dbReference type="InterPro" id="IPR003349">
    <property type="entry name" value="JmjN"/>
</dbReference>
<protein>
    <recommendedName>
        <fullName evidence="4">[histone H3]-trimethyl-L-lysine(4) demethylase</fullName>
        <ecNumber evidence="4">1.14.11.67</ecNumber>
    </recommendedName>
</protein>
<dbReference type="SMART" id="SM00545">
    <property type="entry name" value="JmjN"/>
    <property type="match status" value="1"/>
</dbReference>
<evidence type="ECO:0000256" key="11">
    <source>
        <dbReference type="ARBA" id="ARBA00023002"/>
    </source>
</evidence>
<keyword evidence="10" id="KW-0223">Dioxygenase</keyword>
<evidence type="ECO:0000256" key="9">
    <source>
        <dbReference type="ARBA" id="ARBA00022853"/>
    </source>
</evidence>
<keyword evidence="21" id="KW-0489">Methyltransferase</keyword>
<feature type="domain" description="JmjC" evidence="20">
    <location>
        <begin position="437"/>
        <end position="603"/>
    </location>
</feature>
<evidence type="ECO:0000256" key="10">
    <source>
        <dbReference type="ARBA" id="ARBA00022964"/>
    </source>
</evidence>
<evidence type="ECO:0000259" key="20">
    <source>
        <dbReference type="PROSITE" id="PS51184"/>
    </source>
</evidence>
<evidence type="ECO:0000256" key="4">
    <source>
        <dbReference type="ARBA" id="ARBA00012902"/>
    </source>
</evidence>
<evidence type="ECO:0000259" key="17">
    <source>
        <dbReference type="PROSITE" id="PS50016"/>
    </source>
</evidence>
<feature type="compositionally biased region" description="Basic and acidic residues" evidence="16">
    <location>
        <begin position="183"/>
        <end position="195"/>
    </location>
</feature>
<evidence type="ECO:0000256" key="16">
    <source>
        <dbReference type="SAM" id="MobiDB-lite"/>
    </source>
</evidence>
<keyword evidence="7 15" id="KW-0863">Zinc-finger</keyword>
<dbReference type="InterPro" id="IPR048615">
    <property type="entry name" value="KDM5_C-hel"/>
</dbReference>
<dbReference type="Gene3D" id="1.10.150.60">
    <property type="entry name" value="ARID DNA-binding domain"/>
    <property type="match status" value="1"/>
</dbReference>
<dbReference type="Pfam" id="PF00628">
    <property type="entry name" value="PHD"/>
    <property type="match status" value="2"/>
</dbReference>
<keyword evidence="21" id="KW-0808">Transferase</keyword>
<accession>T2MGC4</accession>
<organism evidence="21">
    <name type="scientific">Hydra vulgaris</name>
    <name type="common">Hydra</name>
    <name type="synonym">Hydra attenuata</name>
    <dbReference type="NCBI Taxonomy" id="6087"/>
    <lineage>
        <taxon>Eukaryota</taxon>
        <taxon>Metazoa</taxon>
        <taxon>Cnidaria</taxon>
        <taxon>Hydrozoa</taxon>
        <taxon>Hydroidolina</taxon>
        <taxon>Anthoathecata</taxon>
        <taxon>Aplanulata</taxon>
        <taxon>Hydridae</taxon>
        <taxon>Hydra</taxon>
    </lineage>
</organism>
<dbReference type="PROSITE" id="PS50016">
    <property type="entry name" value="ZF_PHD_2"/>
    <property type="match status" value="1"/>
</dbReference>
<keyword evidence="11" id="KW-0560">Oxidoreductase</keyword>
<proteinExistence type="evidence at transcript level"/>
<evidence type="ECO:0000256" key="13">
    <source>
        <dbReference type="ARBA" id="ARBA00023242"/>
    </source>
</evidence>
<evidence type="ECO:0000256" key="12">
    <source>
        <dbReference type="ARBA" id="ARBA00023004"/>
    </source>
</evidence>
<dbReference type="SMART" id="SM01014">
    <property type="entry name" value="ARID"/>
    <property type="match status" value="1"/>
</dbReference>
<evidence type="ECO:0000256" key="8">
    <source>
        <dbReference type="ARBA" id="ARBA00022833"/>
    </source>
</evidence>
<dbReference type="GO" id="GO:0003677">
    <property type="term" value="F:DNA binding"/>
    <property type="evidence" value="ECO:0007669"/>
    <property type="project" value="InterPro"/>
</dbReference>
<dbReference type="CDD" id="cd15610">
    <property type="entry name" value="PHD3_KDM5A_like"/>
    <property type="match status" value="1"/>
</dbReference>
<dbReference type="FunFam" id="1.10.150.60:FF:000016">
    <property type="entry name" value="Putative Lysine-specific demethylase 5B"/>
    <property type="match status" value="1"/>
</dbReference>
<keyword evidence="13" id="KW-0539">Nucleus</keyword>
<feature type="domain" description="ARID" evidence="18">
    <location>
        <begin position="81"/>
        <end position="170"/>
    </location>
</feature>
<keyword evidence="6" id="KW-0677">Repeat</keyword>
<dbReference type="InterPro" id="IPR036431">
    <property type="entry name" value="ARID_dom_sf"/>
</dbReference>
<evidence type="ECO:0000259" key="18">
    <source>
        <dbReference type="PROSITE" id="PS51011"/>
    </source>
</evidence>
<dbReference type="GO" id="GO:0008168">
    <property type="term" value="F:methyltransferase activity"/>
    <property type="evidence" value="ECO:0007669"/>
    <property type="project" value="UniProtKB-KW"/>
</dbReference>
<dbReference type="Gene3D" id="2.60.120.650">
    <property type="entry name" value="Cupin"/>
    <property type="match status" value="1"/>
</dbReference>
<dbReference type="InterPro" id="IPR003347">
    <property type="entry name" value="JmjC_dom"/>
</dbReference>
<comment type="similarity">
    <text evidence="3">Belongs to the JARID1 histone demethylase family.</text>
</comment>
<keyword evidence="9" id="KW-0156">Chromatin regulator</keyword>
<comment type="subcellular location">
    <subcellularLocation>
        <location evidence="2">Nucleus</location>
    </subcellularLocation>
</comment>
<dbReference type="Pfam" id="PF08429">
    <property type="entry name" value="PLU-1"/>
    <property type="match status" value="1"/>
</dbReference>
<dbReference type="InterPro" id="IPR001606">
    <property type="entry name" value="ARID_dom"/>
</dbReference>
<dbReference type="SMART" id="SM00501">
    <property type="entry name" value="BRIGHT"/>
    <property type="match status" value="1"/>
</dbReference>
<dbReference type="PROSITE" id="PS51011">
    <property type="entry name" value="ARID"/>
    <property type="match status" value="1"/>
</dbReference>
<dbReference type="PROSITE" id="PS01359">
    <property type="entry name" value="ZF_PHD_1"/>
    <property type="match status" value="2"/>
</dbReference>
<dbReference type="Pfam" id="PF01388">
    <property type="entry name" value="ARID"/>
    <property type="match status" value="1"/>
</dbReference>
<dbReference type="InterPro" id="IPR001965">
    <property type="entry name" value="Znf_PHD"/>
</dbReference>
<gene>
    <name evidence="21" type="primary">KDM5A</name>
</gene>
<dbReference type="CDD" id="cd15515">
    <property type="entry name" value="PHD1_KDM5A_like"/>
    <property type="match status" value="1"/>
</dbReference>
<feature type="region of interest" description="Disordered" evidence="16">
    <location>
        <begin position="183"/>
        <end position="217"/>
    </location>
</feature>
<dbReference type="GO" id="GO:0032259">
    <property type="term" value="P:methylation"/>
    <property type="evidence" value="ECO:0007669"/>
    <property type="project" value="UniProtKB-KW"/>
</dbReference>
<dbReference type="InterPro" id="IPR019786">
    <property type="entry name" value="Zinc_finger_PHD-type_CS"/>
</dbReference>
<keyword evidence="12" id="KW-0408">Iron</keyword>
<dbReference type="InterPro" id="IPR019787">
    <property type="entry name" value="Znf_PHD-finger"/>
</dbReference>
<evidence type="ECO:0000256" key="15">
    <source>
        <dbReference type="PROSITE-ProRule" id="PRU00146"/>
    </source>
</evidence>
<dbReference type="OrthoDB" id="1678912at2759"/>
<name>T2MGC4_HYDVU</name>
<dbReference type="GO" id="GO:0006355">
    <property type="term" value="P:regulation of DNA-templated transcription"/>
    <property type="evidence" value="ECO:0007669"/>
    <property type="project" value="TreeGrafter"/>
</dbReference>
<dbReference type="Pfam" id="PF02373">
    <property type="entry name" value="JmjC"/>
    <property type="match status" value="1"/>
</dbReference>
<dbReference type="Pfam" id="PF02375">
    <property type="entry name" value="JmjN"/>
    <property type="match status" value="1"/>
</dbReference>
<dbReference type="PROSITE" id="PS51184">
    <property type="entry name" value="JMJC"/>
    <property type="match status" value="1"/>
</dbReference>
<dbReference type="SUPFAM" id="SSF57903">
    <property type="entry name" value="FYVE/PHD zinc finger"/>
    <property type="match status" value="3"/>
</dbReference>
<dbReference type="InterPro" id="IPR011011">
    <property type="entry name" value="Znf_FYVE_PHD"/>
</dbReference>
<dbReference type="EMBL" id="HAAD01004902">
    <property type="protein sequence ID" value="CDG71134.1"/>
    <property type="molecule type" value="mRNA"/>
</dbReference>
<dbReference type="SUPFAM" id="SSF51197">
    <property type="entry name" value="Clavaminate synthase-like"/>
    <property type="match status" value="1"/>
</dbReference>
<keyword evidence="8" id="KW-0862">Zinc</keyword>
<dbReference type="CDD" id="cd15518">
    <property type="entry name" value="PHD_Ecm5p_Lid2p_like"/>
    <property type="match status" value="1"/>
</dbReference>
<dbReference type="GO" id="GO:0000785">
    <property type="term" value="C:chromatin"/>
    <property type="evidence" value="ECO:0007669"/>
    <property type="project" value="TreeGrafter"/>
</dbReference>
<dbReference type="GO" id="GO:0034647">
    <property type="term" value="F:histone H3K4me/H3K4me2/H3K4me3 demethylase activity"/>
    <property type="evidence" value="ECO:0007669"/>
    <property type="project" value="UniProtKB-EC"/>
</dbReference>
<evidence type="ECO:0000256" key="2">
    <source>
        <dbReference type="ARBA" id="ARBA00004123"/>
    </source>
</evidence>
<dbReference type="GO" id="GO:0008270">
    <property type="term" value="F:zinc ion binding"/>
    <property type="evidence" value="ECO:0007669"/>
    <property type="project" value="UniProtKB-KW"/>
</dbReference>
<comment type="cofactor">
    <cofactor evidence="1">
        <name>Fe(2+)</name>
        <dbReference type="ChEBI" id="CHEBI:29033"/>
    </cofactor>
</comment>
<feature type="domain" description="JmjN" evidence="19">
    <location>
        <begin position="16"/>
        <end position="57"/>
    </location>
</feature>
<dbReference type="GO" id="GO:0005634">
    <property type="term" value="C:nucleus"/>
    <property type="evidence" value="ECO:0007669"/>
    <property type="project" value="UniProtKB-SubCell"/>
</dbReference>
<evidence type="ECO:0000256" key="5">
    <source>
        <dbReference type="ARBA" id="ARBA00022723"/>
    </source>
</evidence>
<reference evidence="21" key="1">
    <citation type="journal article" date="2013" name="Genome Biol. Evol.">
        <title>Punctuated emergences of genetic and phenotypic innovations in eumetazoan, bilaterian, euteleostome, and hominidae ancestors.</title>
        <authorList>
            <person name="Wenger Y."/>
            <person name="Galliot B."/>
        </authorList>
    </citation>
    <scope>NUCLEOTIDE SEQUENCE</scope>
    <source>
        <tissue evidence="21">Whole animals</tissue>
    </source>
</reference>
<comment type="catalytic activity">
    <reaction evidence="14">
        <text>N(6),N(6),N(6)-trimethyl-L-lysyl(4)-[histone H3] + 3 2-oxoglutarate + 3 O2 = L-lysyl(4)-[histone H3] + 3 formaldehyde + 3 succinate + 3 CO2</text>
        <dbReference type="Rhea" id="RHEA:60208"/>
        <dbReference type="Rhea" id="RHEA-COMP:15537"/>
        <dbReference type="Rhea" id="RHEA-COMP:15547"/>
        <dbReference type="ChEBI" id="CHEBI:15379"/>
        <dbReference type="ChEBI" id="CHEBI:16526"/>
        <dbReference type="ChEBI" id="CHEBI:16810"/>
        <dbReference type="ChEBI" id="CHEBI:16842"/>
        <dbReference type="ChEBI" id="CHEBI:29969"/>
        <dbReference type="ChEBI" id="CHEBI:30031"/>
        <dbReference type="ChEBI" id="CHEBI:61961"/>
        <dbReference type="EC" id="1.14.11.67"/>
    </reaction>
</comment>
<evidence type="ECO:0000256" key="1">
    <source>
        <dbReference type="ARBA" id="ARBA00001954"/>
    </source>
</evidence>
<sequence length="1697" mass="195039">MYPNSNDMEFIQPPEAPIFEPDEEEWKDPLGFIAKIYPYVVKVGICKIRPPPDWQPTFSVDVEKFRFTPRIQRLHELEAKTRVKLNFFDTIAKFWELQGSCIKLPNIEKKPLDLHELHKIVQTEGGYEDVTRLRRWSRIALLMGYSSPQASAILRRHYEKILYPYDVFMSGAMIGESNMTENTEFKDRQEEKKNSDVSSNNSRHTRQSKYKSDSLDNMPEVNFEANTELKKLQFLAPGPKIAGTKPAGRTKRRNKKYEDHFVDDSELSAIQGQNHSFGNDKNIFSVVASWQGVQDYRCNVCEFGDEEHCMLLCDSCDSSYHSFCLIPPLQSVPPGDWRCPKCVAKECSKPTEAFGFEQAKKVYSLQSFGEMADKFKEDYFSMPPHEVPLHVVEKEFWRLVHSIDENLCVEYGADLHTKDLGSGFPLANNTDNPEDQVYIDSPWNLNNLANNDKSVLKFITQDISGMKVPWLYIGMCFSSFCWHTEDHWSYSINYCHWGEPKTWYGVPASEAEKLENCVKSIAPELFEKNPDLLHHLVTTCSPMTLMNYGVPVFRTDQHAGEFIITFPRAYHAGFNQGYNCAEAVNFCPADWLSIGFDCIEHYRKLQRAVVFSHEELVCKMASVPEALDLDIAKKLYENLKLLVDIELSERASLHEKGIKDSEFCPYELISDDERQCDYCKCTLYFSAVVCSCDSKRLSCLKHPDEICVCQNIRKFIRYRYTLNELPELLSSVKKRADSFDNWEKQVQKILSCSSQDRYDVSVFKELINESEQNNYPDCELLEQLKSTIVEADQCSQVAIQFIAKKHKTRKSSSIASSSQPRLTLEELNDFVLQVKNLPCIIKEAKAIDILMQQIENFQHEAHLVLNSDNYNEPKVLELIEHGNSMDVELPELNELKMDLKASKWLGEIVQLLNQEEPVSLDVMRTCVDQGIGLKKKPVSIEPLSRLKELLFSADRWEEKAKLCLQAKPRHMISTLDVIVQEASKVRIILPNVSMLRDALNKAKEWTSIVERMQNDDYYPYYDVLDTLVSNGRPIPVRLEQLSQMESQVAAARAWKERTSRIFLKKGSEKSLLEVIRPRKDVGVFDIKLKLEKKSDESDEHKKFEAKKEIKKDACLKEEIKMECDDKSENEGCHSYVDEYISRDPNVVMQALKLAEKHEIEAVRKLRCNNRDKLITENIEGPYCFCRKPIDGLMVPCSLCLEWYHTTCIVAPKTVYGKPIGKGFTACSVSREVHYLCPECCRTRRPRIDAILSLLMSLQKLPVRIPEGEALQFLTERAMNWQDRTKVVLSHPEIQRVIDSVKRDIELVEKHVSHLLIIQRLLAVKKLVKYEKQLNEDVKLDLNQQSYVKPETIDIDSSSMQPLETKPLFAESGLECTEKMCNQSPNSKENFDNSFSNHTFVQIQSSNSPSTTYLNDINVSNPDRNELTMLPLPNSVLNELDVLLYEGSILEVGLDEVEVIWAILQIQRPLLKEECMIMNAEYRRNLAKKLKKQRKRKSDDSKQTVKAVTNLSIVDGAAVKKLKDIVSRRKKNEKLIKIRFPINIDKDEDEDDCSAKPCLKPLGEEVEWVMCDTCNNWYHCACVRISAQEAINADEYKCPYCKTIQNDKIQKNAPGLTIMAELAHHLIKVSPVNKHSDDFSDKNISHISELDSLLCLANASQSMNFGPLGTISPDIDSMKYYDSKDIAPQVNRVIEAPM</sequence>
<evidence type="ECO:0000256" key="3">
    <source>
        <dbReference type="ARBA" id="ARBA00006801"/>
    </source>
</evidence>
<evidence type="ECO:0000259" key="19">
    <source>
        <dbReference type="PROSITE" id="PS51183"/>
    </source>
</evidence>
<dbReference type="PROSITE" id="PS51183">
    <property type="entry name" value="JMJN"/>
    <property type="match status" value="1"/>
</dbReference>